<sequence>MILDSLRWSQTISEYVMLPSSHDNRNMQSTEHTRVNGETLTMRENPSSYTPRPHVRPPSGGKILPSDR</sequence>
<proteinExistence type="predicted"/>
<evidence type="ECO:0000256" key="1">
    <source>
        <dbReference type="SAM" id="MobiDB-lite"/>
    </source>
</evidence>
<organism evidence="2 3">
    <name type="scientific">Puccinia graminis f. sp. tritici</name>
    <dbReference type="NCBI Taxonomy" id="56615"/>
    <lineage>
        <taxon>Eukaryota</taxon>
        <taxon>Fungi</taxon>
        <taxon>Dikarya</taxon>
        <taxon>Basidiomycota</taxon>
        <taxon>Pucciniomycotina</taxon>
        <taxon>Pucciniomycetes</taxon>
        <taxon>Pucciniales</taxon>
        <taxon>Pucciniaceae</taxon>
        <taxon>Puccinia</taxon>
    </lineage>
</organism>
<evidence type="ECO:0000313" key="2">
    <source>
        <dbReference type="EMBL" id="KAA1125369.1"/>
    </source>
</evidence>
<protein>
    <submittedName>
        <fullName evidence="2">Uncharacterized protein</fullName>
    </submittedName>
</protein>
<reference evidence="2 3" key="1">
    <citation type="submission" date="2019-05" db="EMBL/GenBank/DDBJ databases">
        <title>Emergence of the Ug99 lineage of the wheat stem rust pathogen through somatic hybridization.</title>
        <authorList>
            <person name="Li F."/>
            <person name="Upadhyaya N.M."/>
            <person name="Sperschneider J."/>
            <person name="Matny O."/>
            <person name="Nguyen-Phuc H."/>
            <person name="Mago R."/>
            <person name="Raley C."/>
            <person name="Miller M.E."/>
            <person name="Silverstein K.A.T."/>
            <person name="Henningsen E."/>
            <person name="Hirsch C.D."/>
            <person name="Visser B."/>
            <person name="Pretorius Z.A."/>
            <person name="Steffenson B.J."/>
            <person name="Schwessinger B."/>
            <person name="Dodds P.N."/>
            <person name="Figueroa M."/>
        </authorList>
    </citation>
    <scope>NUCLEOTIDE SEQUENCE [LARGE SCALE GENOMIC DNA]</scope>
    <source>
        <strain evidence="2 3">Ug99</strain>
    </source>
</reference>
<gene>
    <name evidence="2" type="ORF">PGTUg99_015059</name>
</gene>
<dbReference type="EMBL" id="VDEP01000179">
    <property type="protein sequence ID" value="KAA1125369.1"/>
    <property type="molecule type" value="Genomic_DNA"/>
</dbReference>
<feature type="compositionally biased region" description="Polar residues" evidence="1">
    <location>
        <begin position="26"/>
        <end position="50"/>
    </location>
</feature>
<dbReference type="AlphaFoldDB" id="A0A5B0RJ12"/>
<evidence type="ECO:0000313" key="3">
    <source>
        <dbReference type="Proteomes" id="UP000325313"/>
    </source>
</evidence>
<comment type="caution">
    <text evidence="2">The sequence shown here is derived from an EMBL/GenBank/DDBJ whole genome shotgun (WGS) entry which is preliminary data.</text>
</comment>
<accession>A0A5B0RJ12</accession>
<name>A0A5B0RJ12_PUCGR</name>
<feature type="region of interest" description="Disordered" evidence="1">
    <location>
        <begin position="20"/>
        <end position="68"/>
    </location>
</feature>
<dbReference type="Proteomes" id="UP000325313">
    <property type="component" value="Unassembled WGS sequence"/>
</dbReference>